<keyword evidence="4" id="KW-1015">Disulfide bond</keyword>
<evidence type="ECO:0000256" key="4">
    <source>
        <dbReference type="ARBA" id="ARBA00023157"/>
    </source>
</evidence>
<evidence type="ECO:0000313" key="6">
    <source>
        <dbReference type="EMBL" id="JAT91957.1"/>
    </source>
</evidence>
<evidence type="ECO:0000256" key="1">
    <source>
        <dbReference type="ARBA" id="ARBA00000110"/>
    </source>
</evidence>
<keyword evidence="5" id="KW-0456">Lyase</keyword>
<keyword evidence="2" id="KW-0479">Metal-binding</keyword>
<dbReference type="GO" id="GO:0046872">
    <property type="term" value="F:metal ion binding"/>
    <property type="evidence" value="ECO:0007669"/>
    <property type="project" value="UniProtKB-KW"/>
</dbReference>
<organism evidence="6">
    <name type="scientific">Amblyomma aureolatum</name>
    <dbReference type="NCBI Taxonomy" id="187763"/>
    <lineage>
        <taxon>Eukaryota</taxon>
        <taxon>Metazoa</taxon>
        <taxon>Ecdysozoa</taxon>
        <taxon>Arthropoda</taxon>
        <taxon>Chelicerata</taxon>
        <taxon>Arachnida</taxon>
        <taxon>Acari</taxon>
        <taxon>Parasitiformes</taxon>
        <taxon>Ixodida</taxon>
        <taxon>Ixodoidea</taxon>
        <taxon>Ixodidae</taxon>
        <taxon>Amblyomminae</taxon>
        <taxon>Amblyomma</taxon>
    </lineage>
</organism>
<name>A0A1E1WY91_9ACAR</name>
<protein>
    <submittedName>
        <fullName evidence="6">Putative sphingomyelin phosphodiesterase</fullName>
    </submittedName>
</protein>
<evidence type="ECO:0000256" key="2">
    <source>
        <dbReference type="ARBA" id="ARBA00022723"/>
    </source>
</evidence>
<sequence length="93" mass="10939">DGIVNCWMFLYPTLHMSMVTQRRTADNSAQNYVDKAYVWTVDDTYSIRRFLRKNIDGIVTNEPANVFKVLAEDEFENSYRLATSNDDPWKRIP</sequence>
<accession>A0A1E1WY91</accession>
<dbReference type="EMBL" id="GFAC01007231">
    <property type="protein sequence ID" value="JAT91957.1"/>
    <property type="molecule type" value="mRNA"/>
</dbReference>
<evidence type="ECO:0000256" key="5">
    <source>
        <dbReference type="ARBA" id="ARBA00023239"/>
    </source>
</evidence>
<dbReference type="SUPFAM" id="SSF51695">
    <property type="entry name" value="PLC-like phosphodiesterases"/>
    <property type="match status" value="1"/>
</dbReference>
<dbReference type="AlphaFoldDB" id="A0A1E1WY91"/>
<dbReference type="InterPro" id="IPR017946">
    <property type="entry name" value="PLC-like_Pdiesterase_TIM-brl"/>
</dbReference>
<feature type="non-terminal residue" evidence="6">
    <location>
        <position position="1"/>
    </location>
</feature>
<dbReference type="GO" id="GO:0016829">
    <property type="term" value="F:lyase activity"/>
    <property type="evidence" value="ECO:0007669"/>
    <property type="project" value="UniProtKB-KW"/>
</dbReference>
<reference evidence="6" key="1">
    <citation type="journal article" date="2017" name="Front. Cell. Infect. Microbiol.">
        <title>The Distinct Transcriptional Response of the Midgut of Amblyomma sculptum and Amblyomma aureolatum Ticks to Rickettsia rickettsii Correlates to Their Differences in Susceptibility to Infection.</title>
        <authorList>
            <person name="Martins L.A."/>
            <person name="Galletti M.F.B.M."/>
            <person name="Ribeiro J.M."/>
            <person name="Fujita A."/>
            <person name="Costa F.B."/>
            <person name="Labruna M.B."/>
            <person name="Daffre S."/>
            <person name="Fogaca A.C."/>
        </authorList>
    </citation>
    <scope>NUCLEOTIDE SEQUENCE</scope>
</reference>
<dbReference type="GO" id="GO:0006629">
    <property type="term" value="P:lipid metabolic process"/>
    <property type="evidence" value="ECO:0007669"/>
    <property type="project" value="InterPro"/>
</dbReference>
<dbReference type="Gene3D" id="3.20.20.190">
    <property type="entry name" value="Phosphatidylinositol (PI) phosphodiesterase"/>
    <property type="match status" value="1"/>
</dbReference>
<evidence type="ECO:0000256" key="3">
    <source>
        <dbReference type="ARBA" id="ARBA00022842"/>
    </source>
</evidence>
<keyword evidence="3" id="KW-0460">Magnesium</keyword>
<comment type="catalytic activity">
    <reaction evidence="1">
        <text>an N-(acyl)-sphingosylphosphoethanolamine = an N-(acyl)-sphingosyl-1,3-cyclic phosphate + ethanolamine</text>
        <dbReference type="Rhea" id="RHEA:60648"/>
        <dbReference type="ChEBI" id="CHEBI:57603"/>
        <dbReference type="ChEBI" id="CHEBI:143891"/>
        <dbReference type="ChEBI" id="CHEBI:143892"/>
    </reaction>
</comment>
<proteinExistence type="evidence at transcript level"/>
<dbReference type="GO" id="GO:0008081">
    <property type="term" value="F:phosphoric diester hydrolase activity"/>
    <property type="evidence" value="ECO:0007669"/>
    <property type="project" value="InterPro"/>
</dbReference>